<comment type="subcellular location">
    <subcellularLocation>
        <location evidence="1">Cell membrane</location>
        <topology evidence="1">Multi-pass membrane protein</topology>
    </subcellularLocation>
</comment>
<feature type="transmembrane region" description="Helical" evidence="8">
    <location>
        <begin position="61"/>
        <end position="82"/>
    </location>
</feature>
<evidence type="ECO:0000256" key="2">
    <source>
        <dbReference type="ARBA" id="ARBA00022448"/>
    </source>
</evidence>
<evidence type="ECO:0000256" key="6">
    <source>
        <dbReference type="ARBA" id="ARBA00022989"/>
    </source>
</evidence>
<dbReference type="InterPro" id="IPR020846">
    <property type="entry name" value="MFS_dom"/>
</dbReference>
<evidence type="ECO:0000256" key="1">
    <source>
        <dbReference type="ARBA" id="ARBA00004651"/>
    </source>
</evidence>
<dbReference type="InterPro" id="IPR005828">
    <property type="entry name" value="MFS_sugar_transport-like"/>
</dbReference>
<evidence type="ECO:0000256" key="4">
    <source>
        <dbReference type="ARBA" id="ARBA00022597"/>
    </source>
</evidence>
<organism evidence="10">
    <name type="scientific">Homalodisca liturata</name>
    <dbReference type="NCBI Taxonomy" id="320908"/>
    <lineage>
        <taxon>Eukaryota</taxon>
        <taxon>Metazoa</taxon>
        <taxon>Ecdysozoa</taxon>
        <taxon>Arthropoda</taxon>
        <taxon>Hexapoda</taxon>
        <taxon>Insecta</taxon>
        <taxon>Pterygota</taxon>
        <taxon>Neoptera</taxon>
        <taxon>Paraneoptera</taxon>
        <taxon>Hemiptera</taxon>
        <taxon>Auchenorrhyncha</taxon>
        <taxon>Membracoidea</taxon>
        <taxon>Cicadellidae</taxon>
        <taxon>Cicadellinae</taxon>
        <taxon>Proconiini</taxon>
        <taxon>Homalodisca</taxon>
    </lineage>
</organism>
<accession>A0A1B6IE57</accession>
<proteinExistence type="predicted"/>
<dbReference type="PROSITE" id="PS50850">
    <property type="entry name" value="MFS"/>
    <property type="match status" value="1"/>
</dbReference>
<dbReference type="InterPro" id="IPR005829">
    <property type="entry name" value="Sugar_transporter_CS"/>
</dbReference>
<dbReference type="PANTHER" id="PTHR48021">
    <property type="match status" value="1"/>
</dbReference>
<keyword evidence="6 8" id="KW-1133">Transmembrane helix</keyword>
<keyword evidence="2" id="KW-0813">Transport</keyword>
<reference evidence="10" key="1">
    <citation type="submission" date="2015-11" db="EMBL/GenBank/DDBJ databases">
        <title>De novo transcriptome assembly of four potential Pierce s Disease insect vectors from Arizona vineyards.</title>
        <authorList>
            <person name="Tassone E.E."/>
        </authorList>
    </citation>
    <scope>NUCLEOTIDE SEQUENCE</scope>
</reference>
<feature type="domain" description="Major facilitator superfamily (MFS) profile" evidence="9">
    <location>
        <begin position="1"/>
        <end position="394"/>
    </location>
</feature>
<feature type="transmembrane region" description="Helical" evidence="8">
    <location>
        <begin position="203"/>
        <end position="225"/>
    </location>
</feature>
<dbReference type="SUPFAM" id="SSF103473">
    <property type="entry name" value="MFS general substrate transporter"/>
    <property type="match status" value="1"/>
</dbReference>
<protein>
    <recommendedName>
        <fullName evidence="9">Major facilitator superfamily (MFS) profile domain-containing protein</fullName>
    </recommendedName>
</protein>
<keyword evidence="3" id="KW-1003">Cell membrane</keyword>
<dbReference type="PROSITE" id="PS00216">
    <property type="entry name" value="SUGAR_TRANSPORT_1"/>
    <property type="match status" value="1"/>
</dbReference>
<feature type="transmembrane region" description="Helical" evidence="8">
    <location>
        <begin position="36"/>
        <end position="55"/>
    </location>
</feature>
<dbReference type="FunFam" id="1.20.1250.20:FF:000218">
    <property type="entry name" value="facilitated trehalose transporter Tret1"/>
    <property type="match status" value="1"/>
</dbReference>
<feature type="transmembrane region" description="Helical" evidence="8">
    <location>
        <begin position="339"/>
        <end position="360"/>
    </location>
</feature>
<feature type="transmembrane region" description="Helical" evidence="8">
    <location>
        <begin position="269"/>
        <end position="291"/>
    </location>
</feature>
<feature type="transmembrane region" description="Helical" evidence="8">
    <location>
        <begin position="118"/>
        <end position="138"/>
    </location>
</feature>
<feature type="transmembrane region" description="Helical" evidence="8">
    <location>
        <begin position="372"/>
        <end position="390"/>
    </location>
</feature>
<evidence type="ECO:0000256" key="8">
    <source>
        <dbReference type="SAM" id="Phobius"/>
    </source>
</evidence>
<keyword evidence="4" id="KW-0762">Sugar transport</keyword>
<dbReference type="EMBL" id="GECU01022491">
    <property type="protein sequence ID" value="JAS85215.1"/>
    <property type="molecule type" value="Transcribed_RNA"/>
</dbReference>
<dbReference type="Gene3D" id="1.20.1250.20">
    <property type="entry name" value="MFS general substrate transporter like domains"/>
    <property type="match status" value="1"/>
</dbReference>
<keyword evidence="5 8" id="KW-0812">Transmembrane</keyword>
<dbReference type="InterPro" id="IPR050549">
    <property type="entry name" value="MFS_Trehalose_Transporter"/>
</dbReference>
<feature type="transmembrane region" description="Helical" evidence="8">
    <location>
        <begin position="303"/>
        <end position="327"/>
    </location>
</feature>
<keyword evidence="7 8" id="KW-0472">Membrane</keyword>
<dbReference type="InterPro" id="IPR036259">
    <property type="entry name" value="MFS_trans_sf"/>
</dbReference>
<evidence type="ECO:0000313" key="10">
    <source>
        <dbReference type="EMBL" id="JAS85215.1"/>
    </source>
</evidence>
<dbReference type="PROSITE" id="PS00217">
    <property type="entry name" value="SUGAR_TRANSPORT_2"/>
    <property type="match status" value="1"/>
</dbReference>
<dbReference type="Pfam" id="PF00083">
    <property type="entry name" value="Sugar_tr"/>
    <property type="match status" value="1"/>
</dbReference>
<evidence type="ECO:0000259" key="9">
    <source>
        <dbReference type="PROSITE" id="PS50850"/>
    </source>
</evidence>
<dbReference type="GO" id="GO:0022857">
    <property type="term" value="F:transmembrane transporter activity"/>
    <property type="evidence" value="ECO:0007669"/>
    <property type="project" value="InterPro"/>
</dbReference>
<dbReference type="AlphaFoldDB" id="A0A1B6IE57"/>
<evidence type="ECO:0000256" key="3">
    <source>
        <dbReference type="ARBA" id="ARBA00022475"/>
    </source>
</evidence>
<dbReference type="GO" id="GO:0005886">
    <property type="term" value="C:plasma membrane"/>
    <property type="evidence" value="ECO:0007669"/>
    <property type="project" value="UniProtKB-SubCell"/>
</dbReference>
<gene>
    <name evidence="10" type="ORF">g.8032</name>
</gene>
<feature type="transmembrane region" description="Helical" evidence="8">
    <location>
        <begin position="94"/>
        <end position="112"/>
    </location>
</feature>
<name>A0A1B6IE57_9HEMI</name>
<feature type="transmembrane region" description="Helical" evidence="8">
    <location>
        <begin position="237"/>
        <end position="257"/>
    </location>
</feature>
<dbReference type="PANTHER" id="PTHR48021:SF46">
    <property type="entry name" value="MAJOR FACILITATOR SUPERFAMILY (MFS) PROFILE DOMAIN-CONTAINING PROTEIN"/>
    <property type="match status" value="1"/>
</dbReference>
<evidence type="ECO:0000256" key="5">
    <source>
        <dbReference type="ARBA" id="ARBA00022692"/>
    </source>
</evidence>
<evidence type="ECO:0000256" key="7">
    <source>
        <dbReference type="ARBA" id="ARBA00023136"/>
    </source>
</evidence>
<sequence>MTSVEASWAVSIIELGNLVSPLPAGILTNYVGRKPVLLAAGPMYIISWLMIIFYPTVLMLGAARIVQGIAMGLVYTAGPIYLGEIASKTTRGTISSIFFNSWWLGFLIEYTVGPYLTFYPFTYFTLLLNIPFLLLFCWQPDSPYFYLMNGEEEKARKSLKWFRDATPEELQEEMEEIKMSVEDLKKSSSVSDIVATPEERKALTILMVLSAVRLLSGTGAITVYATDIFNLTPKLVIPSDIVTIVLGIVLFVGGCISSFTSDSLGRRPLLMVSCVGTLLCQVCTGTYYYVLTNTSLDVSEYSWIAAVLIIVYCGLCTFGMYPVCSAYTSELFSSNTRGIASSLSAINVTIASFLILVIYQPITDYIGLYANFYFYSIIISSGGLYFYFYAPETKGKSFLQIKRELVSLYS</sequence>